<evidence type="ECO:0008006" key="3">
    <source>
        <dbReference type="Google" id="ProtNLM"/>
    </source>
</evidence>
<proteinExistence type="predicted"/>
<accession>A0ABV9AIL2</accession>
<comment type="caution">
    <text evidence="1">The sequence shown here is derived from an EMBL/GenBank/DDBJ whole genome shotgun (WGS) entry which is preliminary data.</text>
</comment>
<dbReference type="EMBL" id="JBHSFK010000002">
    <property type="protein sequence ID" value="MFC4498515.1"/>
    <property type="molecule type" value="Genomic_DNA"/>
</dbReference>
<keyword evidence="2" id="KW-1185">Reference proteome</keyword>
<evidence type="ECO:0000313" key="2">
    <source>
        <dbReference type="Proteomes" id="UP001595839"/>
    </source>
</evidence>
<reference evidence="2" key="1">
    <citation type="journal article" date="2019" name="Int. J. Syst. Evol. Microbiol.">
        <title>The Global Catalogue of Microorganisms (GCM) 10K type strain sequencing project: providing services to taxonomists for standard genome sequencing and annotation.</title>
        <authorList>
            <consortium name="The Broad Institute Genomics Platform"/>
            <consortium name="The Broad Institute Genome Sequencing Center for Infectious Disease"/>
            <person name="Wu L."/>
            <person name="Ma J."/>
        </authorList>
    </citation>
    <scope>NUCLEOTIDE SEQUENCE [LARGE SCALE GENOMIC DNA]</scope>
    <source>
        <strain evidence="2">CGMCC 4.7177</strain>
    </source>
</reference>
<name>A0ABV9AIL2_9ACTN</name>
<gene>
    <name evidence="1" type="ORF">ACFPIH_03080</name>
</gene>
<organism evidence="1 2">
    <name type="scientific">Streptomyces vulcanius</name>
    <dbReference type="NCBI Taxonomy" id="1441876"/>
    <lineage>
        <taxon>Bacteria</taxon>
        <taxon>Bacillati</taxon>
        <taxon>Actinomycetota</taxon>
        <taxon>Actinomycetes</taxon>
        <taxon>Kitasatosporales</taxon>
        <taxon>Streptomycetaceae</taxon>
        <taxon>Streptomyces</taxon>
    </lineage>
</organism>
<dbReference type="RefSeq" id="WP_381167912.1">
    <property type="nucleotide sequence ID" value="NZ_JBHSFK010000002.1"/>
</dbReference>
<sequence length="235" mass="24693">MTNPGQLTPWGKIPIPTEGKIPDVPVDLAAVADPIDTLLKNVIGGAVAPSGPLSPTLIEASASIGSLNATQSSQQSAITTMQGQITALSAAPWAVATSRTSLFSLAGNVKTPTLVHSYQVPTFTQRRLLIAWAGISVGWTDTTTAAVRARLQLRADGATTYVDRNQHISTGTDQSHTLFFIETVEAGKSVRVGLSVDIYGAATSAKAIQTQEVDPRMYLIALPWSGATVPYLPTI</sequence>
<evidence type="ECO:0000313" key="1">
    <source>
        <dbReference type="EMBL" id="MFC4498515.1"/>
    </source>
</evidence>
<dbReference type="Proteomes" id="UP001595839">
    <property type="component" value="Unassembled WGS sequence"/>
</dbReference>
<protein>
    <recommendedName>
        <fullName evidence="3">Minor tail protein</fullName>
    </recommendedName>
</protein>